<comment type="caution">
    <text evidence="1">The sequence shown here is derived from an EMBL/GenBank/DDBJ whole genome shotgun (WGS) entry which is preliminary data.</text>
</comment>
<accession>A0ABN9DF77</accession>
<organism evidence="1 2">
    <name type="scientific">Staurois parvus</name>
    <dbReference type="NCBI Taxonomy" id="386267"/>
    <lineage>
        <taxon>Eukaryota</taxon>
        <taxon>Metazoa</taxon>
        <taxon>Chordata</taxon>
        <taxon>Craniata</taxon>
        <taxon>Vertebrata</taxon>
        <taxon>Euteleostomi</taxon>
        <taxon>Amphibia</taxon>
        <taxon>Batrachia</taxon>
        <taxon>Anura</taxon>
        <taxon>Neobatrachia</taxon>
        <taxon>Ranoidea</taxon>
        <taxon>Ranidae</taxon>
        <taxon>Staurois</taxon>
    </lineage>
</organism>
<keyword evidence="2" id="KW-1185">Reference proteome</keyword>
<feature type="non-terminal residue" evidence="1">
    <location>
        <position position="1"/>
    </location>
</feature>
<gene>
    <name evidence="1" type="ORF">SPARVUS_LOCUS7213028</name>
</gene>
<proteinExistence type="predicted"/>
<name>A0ABN9DF77_9NEOB</name>
<evidence type="ECO:0000313" key="2">
    <source>
        <dbReference type="Proteomes" id="UP001162483"/>
    </source>
</evidence>
<reference evidence="1" key="1">
    <citation type="submission" date="2023-05" db="EMBL/GenBank/DDBJ databases">
        <authorList>
            <person name="Stuckert A."/>
        </authorList>
    </citation>
    <scope>NUCLEOTIDE SEQUENCE</scope>
</reference>
<protein>
    <submittedName>
        <fullName evidence="1">Uncharacterized protein</fullName>
    </submittedName>
</protein>
<dbReference type="Proteomes" id="UP001162483">
    <property type="component" value="Unassembled WGS sequence"/>
</dbReference>
<evidence type="ECO:0000313" key="1">
    <source>
        <dbReference type="EMBL" id="CAI9571259.1"/>
    </source>
</evidence>
<sequence length="104" mass="11104">SVCSPISAHQCFVSVPISDYQCFVSVLCISAHHAVCQCPSVLAISVHQCWLSVLPINAHQCRLSVLVSVTYWCSPISASSSVPISAASSVHISEGEKSLIYKTL</sequence>
<dbReference type="EMBL" id="CATNWA010014389">
    <property type="protein sequence ID" value="CAI9571259.1"/>
    <property type="molecule type" value="Genomic_DNA"/>
</dbReference>